<comment type="similarity">
    <text evidence="2">Belongs to the VKOR family.</text>
</comment>
<keyword evidence="9" id="KW-0676">Redox-active center</keyword>
<evidence type="ECO:0000256" key="6">
    <source>
        <dbReference type="ARBA" id="ARBA00023002"/>
    </source>
</evidence>
<name>A0A517QB02_9PLAN</name>
<feature type="transmembrane region" description="Helical" evidence="10">
    <location>
        <begin position="118"/>
        <end position="139"/>
    </location>
</feature>
<keyword evidence="7 10" id="KW-0472">Membrane</keyword>
<keyword evidence="3 10" id="KW-0812">Transmembrane</keyword>
<dbReference type="InterPro" id="IPR038354">
    <property type="entry name" value="VKOR_sf"/>
</dbReference>
<dbReference type="AlphaFoldDB" id="A0A517QB02"/>
<gene>
    <name evidence="12" type="ORF">Enr10x_41560</name>
</gene>
<evidence type="ECO:0000256" key="4">
    <source>
        <dbReference type="ARBA" id="ARBA00022719"/>
    </source>
</evidence>
<dbReference type="InterPro" id="IPR012932">
    <property type="entry name" value="VKOR"/>
</dbReference>
<evidence type="ECO:0000256" key="5">
    <source>
        <dbReference type="ARBA" id="ARBA00022989"/>
    </source>
</evidence>
<dbReference type="GO" id="GO:0016491">
    <property type="term" value="F:oxidoreductase activity"/>
    <property type="evidence" value="ECO:0007669"/>
    <property type="project" value="UniProtKB-KW"/>
</dbReference>
<evidence type="ECO:0000313" key="13">
    <source>
        <dbReference type="Proteomes" id="UP000315647"/>
    </source>
</evidence>
<dbReference type="Pfam" id="PF07884">
    <property type="entry name" value="VKOR"/>
    <property type="match status" value="1"/>
</dbReference>
<dbReference type="Gene3D" id="1.20.1440.130">
    <property type="entry name" value="VKOR domain"/>
    <property type="match status" value="1"/>
</dbReference>
<comment type="subcellular location">
    <subcellularLocation>
        <location evidence="1">Membrane</location>
        <topology evidence="1">Multi-pass membrane protein</topology>
    </subcellularLocation>
</comment>
<sequence length="213" mass="24028">MSQATLKGFPAEQADLEVAVPPFDYNPSAWRQRVPICILACIAFLMATHMALFQWQLIEAPWDPVFGEQTRNVLTSDVALRMHHWFGVPDAALGALAYLGDAIFGLAGSTRRWQYRPWLVILFGIDVIPLGIVSAILVVCQATIVGNWCFLCLITAVISLILIVMAYDEVYASLKLLYRVWQRTHDRQILWKVLWGRPTEIADEVASEMVHTT</sequence>
<evidence type="ECO:0000256" key="9">
    <source>
        <dbReference type="ARBA" id="ARBA00023284"/>
    </source>
</evidence>
<keyword evidence="13" id="KW-1185">Reference proteome</keyword>
<evidence type="ECO:0000259" key="11">
    <source>
        <dbReference type="Pfam" id="PF07884"/>
    </source>
</evidence>
<keyword evidence="8" id="KW-1015">Disulfide bond</keyword>
<evidence type="ECO:0000256" key="8">
    <source>
        <dbReference type="ARBA" id="ARBA00023157"/>
    </source>
</evidence>
<evidence type="ECO:0000256" key="2">
    <source>
        <dbReference type="ARBA" id="ARBA00006214"/>
    </source>
</evidence>
<feature type="domain" description="Vitamin K epoxide reductase" evidence="11">
    <location>
        <begin position="35"/>
        <end position="166"/>
    </location>
</feature>
<keyword evidence="6" id="KW-0560">Oxidoreductase</keyword>
<dbReference type="Proteomes" id="UP000315647">
    <property type="component" value="Chromosome"/>
</dbReference>
<evidence type="ECO:0000256" key="3">
    <source>
        <dbReference type="ARBA" id="ARBA00022692"/>
    </source>
</evidence>
<feature type="transmembrane region" description="Helical" evidence="10">
    <location>
        <begin position="36"/>
        <end position="58"/>
    </location>
</feature>
<dbReference type="GO" id="GO:0048038">
    <property type="term" value="F:quinone binding"/>
    <property type="evidence" value="ECO:0007669"/>
    <property type="project" value="UniProtKB-KW"/>
</dbReference>
<organism evidence="12 13">
    <name type="scientific">Gimesia panareensis</name>
    <dbReference type="NCBI Taxonomy" id="2527978"/>
    <lineage>
        <taxon>Bacteria</taxon>
        <taxon>Pseudomonadati</taxon>
        <taxon>Planctomycetota</taxon>
        <taxon>Planctomycetia</taxon>
        <taxon>Planctomycetales</taxon>
        <taxon>Planctomycetaceae</taxon>
        <taxon>Gimesia</taxon>
    </lineage>
</organism>
<keyword evidence="4" id="KW-0874">Quinone</keyword>
<evidence type="ECO:0000313" key="12">
    <source>
        <dbReference type="EMBL" id="QDT28810.1"/>
    </source>
</evidence>
<protein>
    <submittedName>
        <fullName evidence="12">Vitamin K epoxide reductase family protein</fullName>
    </submittedName>
</protein>
<keyword evidence="5 10" id="KW-1133">Transmembrane helix</keyword>
<dbReference type="GO" id="GO:0016020">
    <property type="term" value="C:membrane"/>
    <property type="evidence" value="ECO:0007669"/>
    <property type="project" value="UniProtKB-SubCell"/>
</dbReference>
<proteinExistence type="inferred from homology"/>
<dbReference type="EMBL" id="CP037421">
    <property type="protein sequence ID" value="QDT28810.1"/>
    <property type="molecule type" value="Genomic_DNA"/>
</dbReference>
<accession>A0A517QB02</accession>
<reference evidence="12 13" key="1">
    <citation type="submission" date="2019-03" db="EMBL/GenBank/DDBJ databases">
        <title>Deep-cultivation of Planctomycetes and their phenomic and genomic characterization uncovers novel biology.</title>
        <authorList>
            <person name="Wiegand S."/>
            <person name="Jogler M."/>
            <person name="Boedeker C."/>
            <person name="Pinto D."/>
            <person name="Vollmers J."/>
            <person name="Rivas-Marin E."/>
            <person name="Kohn T."/>
            <person name="Peeters S.H."/>
            <person name="Heuer A."/>
            <person name="Rast P."/>
            <person name="Oberbeckmann S."/>
            <person name="Bunk B."/>
            <person name="Jeske O."/>
            <person name="Meyerdierks A."/>
            <person name="Storesund J.E."/>
            <person name="Kallscheuer N."/>
            <person name="Luecker S."/>
            <person name="Lage O.M."/>
            <person name="Pohl T."/>
            <person name="Merkel B.J."/>
            <person name="Hornburger P."/>
            <person name="Mueller R.-W."/>
            <person name="Bruemmer F."/>
            <person name="Labrenz M."/>
            <person name="Spormann A.M."/>
            <person name="Op den Camp H."/>
            <person name="Overmann J."/>
            <person name="Amann R."/>
            <person name="Jetten M.S.M."/>
            <person name="Mascher T."/>
            <person name="Medema M.H."/>
            <person name="Devos D.P."/>
            <person name="Kaster A.-K."/>
            <person name="Ovreas L."/>
            <person name="Rohde M."/>
            <person name="Galperin M.Y."/>
            <person name="Jogler C."/>
        </authorList>
    </citation>
    <scope>NUCLEOTIDE SEQUENCE [LARGE SCALE GENOMIC DNA]</scope>
    <source>
        <strain evidence="12 13">Enr10</strain>
    </source>
</reference>
<evidence type="ECO:0000256" key="1">
    <source>
        <dbReference type="ARBA" id="ARBA00004141"/>
    </source>
</evidence>
<evidence type="ECO:0000256" key="7">
    <source>
        <dbReference type="ARBA" id="ARBA00023136"/>
    </source>
</evidence>
<evidence type="ECO:0000256" key="10">
    <source>
        <dbReference type="SAM" id="Phobius"/>
    </source>
</evidence>
<dbReference type="RefSeq" id="WP_145451153.1">
    <property type="nucleotide sequence ID" value="NZ_CP037421.1"/>
</dbReference>
<feature type="transmembrane region" description="Helical" evidence="10">
    <location>
        <begin position="85"/>
        <end position="106"/>
    </location>
</feature>
<feature type="transmembrane region" description="Helical" evidence="10">
    <location>
        <begin position="145"/>
        <end position="167"/>
    </location>
</feature>